<reference evidence="1 2" key="1">
    <citation type="submission" date="2019-01" db="EMBL/GenBank/DDBJ databases">
        <title>Sequencing of cultivated peanut Arachis hypogaea provides insights into genome evolution and oil improvement.</title>
        <authorList>
            <person name="Chen X."/>
        </authorList>
    </citation>
    <scope>NUCLEOTIDE SEQUENCE [LARGE SCALE GENOMIC DNA]</scope>
    <source>
        <strain evidence="2">cv. Fuhuasheng</strain>
        <tissue evidence="1">Leaves</tissue>
    </source>
</reference>
<gene>
    <name evidence="1" type="ORF">Ahy_A07g031217</name>
</gene>
<keyword evidence="2" id="KW-1185">Reference proteome</keyword>
<evidence type="ECO:0000313" key="1">
    <source>
        <dbReference type="EMBL" id="RYR45378.1"/>
    </source>
</evidence>
<dbReference type="EMBL" id="SDMP01000007">
    <property type="protein sequence ID" value="RYR45378.1"/>
    <property type="molecule type" value="Genomic_DNA"/>
</dbReference>
<accession>A0A445C379</accession>
<protein>
    <submittedName>
        <fullName evidence="1">Uncharacterized protein</fullName>
    </submittedName>
</protein>
<proteinExistence type="predicted"/>
<comment type="caution">
    <text evidence="1">The sequence shown here is derived from an EMBL/GenBank/DDBJ whole genome shotgun (WGS) entry which is preliminary data.</text>
</comment>
<dbReference type="Proteomes" id="UP000289738">
    <property type="component" value="Chromosome A07"/>
</dbReference>
<dbReference type="AlphaFoldDB" id="A0A445C379"/>
<sequence>MADDPLSSFIVLGIRLIDSHSPPEMRMDCPEGQALGCCCVPKQKILFMDGTNRFSKTTIQRNCDKILEDES</sequence>
<evidence type="ECO:0000313" key="2">
    <source>
        <dbReference type="Proteomes" id="UP000289738"/>
    </source>
</evidence>
<name>A0A445C379_ARAHY</name>
<organism evidence="1 2">
    <name type="scientific">Arachis hypogaea</name>
    <name type="common">Peanut</name>
    <dbReference type="NCBI Taxonomy" id="3818"/>
    <lineage>
        <taxon>Eukaryota</taxon>
        <taxon>Viridiplantae</taxon>
        <taxon>Streptophyta</taxon>
        <taxon>Embryophyta</taxon>
        <taxon>Tracheophyta</taxon>
        <taxon>Spermatophyta</taxon>
        <taxon>Magnoliopsida</taxon>
        <taxon>eudicotyledons</taxon>
        <taxon>Gunneridae</taxon>
        <taxon>Pentapetalae</taxon>
        <taxon>rosids</taxon>
        <taxon>fabids</taxon>
        <taxon>Fabales</taxon>
        <taxon>Fabaceae</taxon>
        <taxon>Papilionoideae</taxon>
        <taxon>50 kb inversion clade</taxon>
        <taxon>dalbergioids sensu lato</taxon>
        <taxon>Dalbergieae</taxon>
        <taxon>Pterocarpus clade</taxon>
        <taxon>Arachis</taxon>
    </lineage>
</organism>